<evidence type="ECO:0000313" key="5">
    <source>
        <dbReference type="Proteomes" id="UP001295684"/>
    </source>
</evidence>
<evidence type="ECO:0000313" key="4">
    <source>
        <dbReference type="EMBL" id="CAI2376454.1"/>
    </source>
</evidence>
<keyword evidence="2" id="KW-0472">Membrane</keyword>
<sequence length="273" mass="30822">MEKFFNRVGKIGAGFFATGLLFSRFIFVVDGGERGVVFDRFRGVVQKVYGEGMHFIIPFIQVPNIFEVRARYQLIHSRTGTRDLQTVDLAVRILYRPLESQLPKILNNLGIDYDKRIIPSIGQEVLKSSVAQYNAEQLLTQREKVSLEIKDDMSKRAKDFDIVLDDVSITHLKFSKEFAAAIEQKQVAQQMAERSKFVVMQREQEKIANILRAEGESEGARLIANAINEHGKGLVALRKIEAAQHIASTLSTSPNISFIAGNTMNMLQIPSHR</sequence>
<reference evidence="4" key="1">
    <citation type="submission" date="2023-07" db="EMBL/GenBank/DDBJ databases">
        <authorList>
            <consortium name="AG Swart"/>
            <person name="Singh M."/>
            <person name="Singh A."/>
            <person name="Seah K."/>
            <person name="Emmerich C."/>
        </authorList>
    </citation>
    <scope>NUCLEOTIDE SEQUENCE</scope>
    <source>
        <strain evidence="4">DP1</strain>
    </source>
</reference>
<organism evidence="4 5">
    <name type="scientific">Euplotes crassus</name>
    <dbReference type="NCBI Taxonomy" id="5936"/>
    <lineage>
        <taxon>Eukaryota</taxon>
        <taxon>Sar</taxon>
        <taxon>Alveolata</taxon>
        <taxon>Ciliophora</taxon>
        <taxon>Intramacronucleata</taxon>
        <taxon>Spirotrichea</taxon>
        <taxon>Hypotrichia</taxon>
        <taxon>Euplotida</taxon>
        <taxon>Euplotidae</taxon>
        <taxon>Moneuplotes</taxon>
    </lineage>
</organism>
<comment type="caution">
    <text evidence="4">The sequence shown here is derived from an EMBL/GenBank/DDBJ whole genome shotgun (WGS) entry which is preliminary data.</text>
</comment>
<dbReference type="Proteomes" id="UP001295684">
    <property type="component" value="Unassembled WGS sequence"/>
</dbReference>
<accession>A0AAD1XPI3</accession>
<evidence type="ECO:0000259" key="3">
    <source>
        <dbReference type="SMART" id="SM00244"/>
    </source>
</evidence>
<keyword evidence="2" id="KW-0496">Mitochondrion</keyword>
<proteinExistence type="inferred from homology"/>
<dbReference type="Gene3D" id="3.30.479.30">
    <property type="entry name" value="Band 7 domain"/>
    <property type="match status" value="1"/>
</dbReference>
<dbReference type="EMBL" id="CAMPGE010018014">
    <property type="protein sequence ID" value="CAI2376454.1"/>
    <property type="molecule type" value="Genomic_DNA"/>
</dbReference>
<dbReference type="InterPro" id="IPR000163">
    <property type="entry name" value="Prohibitin"/>
</dbReference>
<keyword evidence="5" id="KW-1185">Reference proteome</keyword>
<dbReference type="SUPFAM" id="SSF117892">
    <property type="entry name" value="Band 7/SPFH domain"/>
    <property type="match status" value="1"/>
</dbReference>
<protein>
    <recommendedName>
        <fullName evidence="2">Prohibitin</fullName>
    </recommendedName>
</protein>
<gene>
    <name evidence="4" type="ORF">ECRASSUSDP1_LOCUS17824</name>
</gene>
<dbReference type="GO" id="GO:0005743">
    <property type="term" value="C:mitochondrial inner membrane"/>
    <property type="evidence" value="ECO:0007669"/>
    <property type="project" value="UniProtKB-SubCell"/>
</dbReference>
<dbReference type="SMART" id="SM00244">
    <property type="entry name" value="PHB"/>
    <property type="match status" value="1"/>
</dbReference>
<dbReference type="PANTHER" id="PTHR23222:SF0">
    <property type="entry name" value="PROHIBITIN 1"/>
    <property type="match status" value="1"/>
</dbReference>
<comment type="subcellular location">
    <subcellularLocation>
        <location evidence="2">Mitochondrion inner membrane</location>
    </subcellularLocation>
</comment>
<dbReference type="AlphaFoldDB" id="A0AAD1XPI3"/>
<dbReference type="GO" id="GO:0007005">
    <property type="term" value="P:mitochondrion organization"/>
    <property type="evidence" value="ECO:0007669"/>
    <property type="project" value="TreeGrafter"/>
</dbReference>
<keyword evidence="2" id="KW-0999">Mitochondrion inner membrane</keyword>
<dbReference type="PANTHER" id="PTHR23222">
    <property type="entry name" value="PROHIBITIN"/>
    <property type="match status" value="1"/>
</dbReference>
<name>A0AAD1XPI3_EUPCR</name>
<dbReference type="InterPro" id="IPR036013">
    <property type="entry name" value="Band_7/SPFH_dom_sf"/>
</dbReference>
<dbReference type="PRINTS" id="PR00679">
    <property type="entry name" value="PROHIBITIN"/>
</dbReference>
<evidence type="ECO:0000256" key="2">
    <source>
        <dbReference type="RuleBase" id="RU366048"/>
    </source>
</evidence>
<comment type="similarity">
    <text evidence="1 2">Belongs to the prohibitin family.</text>
</comment>
<dbReference type="FunFam" id="3.30.479.30:FF:000001">
    <property type="entry name" value="Prohibitin 2"/>
    <property type="match status" value="1"/>
</dbReference>
<evidence type="ECO:0000256" key="1">
    <source>
        <dbReference type="ARBA" id="ARBA00009658"/>
    </source>
</evidence>
<feature type="domain" description="Band 7" evidence="3">
    <location>
        <begin position="25"/>
        <end position="186"/>
    </location>
</feature>
<dbReference type="InterPro" id="IPR001107">
    <property type="entry name" value="Band_7"/>
</dbReference>
<dbReference type="CDD" id="cd03401">
    <property type="entry name" value="SPFH_prohibitin"/>
    <property type="match status" value="1"/>
</dbReference>
<dbReference type="Pfam" id="PF01145">
    <property type="entry name" value="Band_7"/>
    <property type="match status" value="1"/>
</dbReference>